<dbReference type="AlphaFoldDB" id="A0AAJ5VUY0"/>
<dbReference type="Gene3D" id="2.30.110.10">
    <property type="entry name" value="Electron Transport, Fmn-binding Protein, Chain A"/>
    <property type="match status" value="1"/>
</dbReference>
<name>A0AAJ5VUY0_9HYPH</name>
<protein>
    <submittedName>
        <fullName evidence="4">Flavin reductase family protein</fullName>
    </submittedName>
</protein>
<feature type="domain" description="Flavin reductase like" evidence="3">
    <location>
        <begin position="22"/>
        <end position="166"/>
    </location>
</feature>
<dbReference type="GO" id="GO:0010181">
    <property type="term" value="F:FMN binding"/>
    <property type="evidence" value="ECO:0007669"/>
    <property type="project" value="InterPro"/>
</dbReference>
<dbReference type="InterPro" id="IPR012349">
    <property type="entry name" value="Split_barrel_FMN-bd"/>
</dbReference>
<dbReference type="SMART" id="SM00903">
    <property type="entry name" value="Flavin_Reduct"/>
    <property type="match status" value="1"/>
</dbReference>
<dbReference type="SUPFAM" id="SSF50475">
    <property type="entry name" value="FMN-binding split barrel"/>
    <property type="match status" value="1"/>
</dbReference>
<dbReference type="InterPro" id="IPR002563">
    <property type="entry name" value="Flavin_Rdtase-like_dom"/>
</dbReference>
<dbReference type="PANTHER" id="PTHR30466:SF11">
    <property type="entry name" value="FLAVIN-DEPENDENT MONOOXYGENASE, REDUCTASE SUBUNIT HSAB"/>
    <property type="match status" value="1"/>
</dbReference>
<dbReference type="InterPro" id="IPR050268">
    <property type="entry name" value="NADH-dep_flavin_reductase"/>
</dbReference>
<evidence type="ECO:0000313" key="4">
    <source>
        <dbReference type="EMBL" id="WEK05279.1"/>
    </source>
</evidence>
<comment type="similarity">
    <text evidence="1">Belongs to the non-flavoprotein flavin reductase family.</text>
</comment>
<evidence type="ECO:0000256" key="1">
    <source>
        <dbReference type="ARBA" id="ARBA00008898"/>
    </source>
</evidence>
<accession>A0AAJ5VUY0</accession>
<evidence type="ECO:0000313" key="5">
    <source>
        <dbReference type="Proteomes" id="UP001217476"/>
    </source>
</evidence>
<dbReference type="Pfam" id="PF01613">
    <property type="entry name" value="Flavin_Reduct"/>
    <property type="match status" value="1"/>
</dbReference>
<dbReference type="Proteomes" id="UP001217476">
    <property type="component" value="Chromosome"/>
</dbReference>
<dbReference type="PANTHER" id="PTHR30466">
    <property type="entry name" value="FLAVIN REDUCTASE"/>
    <property type="match status" value="1"/>
</dbReference>
<reference evidence="4" key="1">
    <citation type="submission" date="2023-03" db="EMBL/GenBank/DDBJ databases">
        <title>Andean soil-derived lignocellulolytic bacterial consortium as a source of novel taxa and putative plastic-active enzymes.</title>
        <authorList>
            <person name="Diaz-Garcia L."/>
            <person name="Chuvochina M."/>
            <person name="Feuerriegel G."/>
            <person name="Bunk B."/>
            <person name="Sproer C."/>
            <person name="Streit W.R."/>
            <person name="Rodriguez L.M."/>
            <person name="Overmann J."/>
            <person name="Jimenez D.J."/>
        </authorList>
    </citation>
    <scope>NUCLEOTIDE SEQUENCE</scope>
    <source>
        <strain evidence="4">MAG 4196</strain>
    </source>
</reference>
<dbReference type="EMBL" id="CP119312">
    <property type="protein sequence ID" value="WEK05279.1"/>
    <property type="molecule type" value="Genomic_DNA"/>
</dbReference>
<evidence type="ECO:0000256" key="2">
    <source>
        <dbReference type="ARBA" id="ARBA00023002"/>
    </source>
</evidence>
<keyword evidence="2" id="KW-0560">Oxidoreductase</keyword>
<gene>
    <name evidence="4" type="ORF">P0Y65_03185</name>
</gene>
<proteinExistence type="inferred from homology"/>
<organism evidence="4 5">
    <name type="scientific">Candidatus Devosia phytovorans</name>
    <dbReference type="NCBI Taxonomy" id="3121372"/>
    <lineage>
        <taxon>Bacteria</taxon>
        <taxon>Pseudomonadati</taxon>
        <taxon>Pseudomonadota</taxon>
        <taxon>Alphaproteobacteria</taxon>
        <taxon>Hyphomicrobiales</taxon>
        <taxon>Devosiaceae</taxon>
        <taxon>Devosia</taxon>
    </lineage>
</organism>
<dbReference type="GO" id="GO:0042602">
    <property type="term" value="F:riboflavin reductase (NADPH) activity"/>
    <property type="evidence" value="ECO:0007669"/>
    <property type="project" value="TreeGrafter"/>
</dbReference>
<evidence type="ECO:0000259" key="3">
    <source>
        <dbReference type="SMART" id="SM00903"/>
    </source>
</evidence>
<sequence length="166" mass="17401">MSEVMSPERVIDVRTFWQAVGLRAVGTAIVTAEGNDGPRGFLALSATHLCASPPTMMISVDKNTSAVSAILEGGHFAINYLSTEQGELAGPFGGKGELKGADRFTLGSWTKLTTGAPVLDGASGVIDCEVEETIERHGTLIVLGRVRDFAATEGTSPMVSYKGKTL</sequence>